<dbReference type="Proteomes" id="UP001612415">
    <property type="component" value="Unassembled WGS sequence"/>
</dbReference>
<dbReference type="InterPro" id="IPR002213">
    <property type="entry name" value="UDP_glucos_trans"/>
</dbReference>
<keyword evidence="1" id="KW-0328">Glycosyltransferase</keyword>
<dbReference type="Pfam" id="PF13579">
    <property type="entry name" value="Glyco_trans_4_4"/>
    <property type="match status" value="1"/>
</dbReference>
<reference evidence="5 6" key="1">
    <citation type="submission" date="2024-10" db="EMBL/GenBank/DDBJ databases">
        <title>The Natural Products Discovery Center: Release of the First 8490 Sequenced Strains for Exploring Actinobacteria Biosynthetic Diversity.</title>
        <authorList>
            <person name="Kalkreuter E."/>
            <person name="Kautsar S.A."/>
            <person name="Yang D."/>
            <person name="Bader C.D."/>
            <person name="Teijaro C.N."/>
            <person name="Fluegel L."/>
            <person name="Davis C.M."/>
            <person name="Simpson J.R."/>
            <person name="Lauterbach L."/>
            <person name="Steele A.D."/>
            <person name="Gui C."/>
            <person name="Meng S."/>
            <person name="Li G."/>
            <person name="Viehrig K."/>
            <person name="Ye F."/>
            <person name="Su P."/>
            <person name="Kiefer A.F."/>
            <person name="Nichols A."/>
            <person name="Cepeda A.J."/>
            <person name="Yan W."/>
            <person name="Fan B."/>
            <person name="Jiang Y."/>
            <person name="Adhikari A."/>
            <person name="Zheng C.-J."/>
            <person name="Schuster L."/>
            <person name="Cowan T.M."/>
            <person name="Smanski M.J."/>
            <person name="Chevrette M.G."/>
            <person name="De Carvalho L.P.S."/>
            <person name="Shen B."/>
        </authorList>
    </citation>
    <scope>NUCLEOTIDE SEQUENCE [LARGE SCALE GENOMIC DNA]</scope>
    <source>
        <strain evidence="5 6">NPDC051599</strain>
    </source>
</reference>
<feature type="domain" description="Glycosyltransferase subfamily 4-like N-terminal" evidence="4">
    <location>
        <begin position="20"/>
        <end position="158"/>
    </location>
</feature>
<dbReference type="Pfam" id="PF06722">
    <property type="entry name" value="EryCIII-like_C"/>
    <property type="match status" value="1"/>
</dbReference>
<dbReference type="Gene3D" id="3.40.50.2000">
    <property type="entry name" value="Glycogen Phosphorylase B"/>
    <property type="match status" value="2"/>
</dbReference>
<proteinExistence type="predicted"/>
<accession>A0ABW7Y645</accession>
<dbReference type="EMBL" id="JBITDC010000009">
    <property type="protein sequence ID" value="MFI5677827.1"/>
    <property type="molecule type" value="Genomic_DNA"/>
</dbReference>
<dbReference type="RefSeq" id="WP_398658419.1">
    <property type="nucleotide sequence ID" value="NZ_JBITDC010000009.1"/>
</dbReference>
<dbReference type="SUPFAM" id="SSF53756">
    <property type="entry name" value="UDP-Glycosyltransferase/glycogen phosphorylase"/>
    <property type="match status" value="1"/>
</dbReference>
<dbReference type="CDD" id="cd03784">
    <property type="entry name" value="GT1_Gtf-like"/>
    <property type="match status" value="1"/>
</dbReference>
<dbReference type="InterPro" id="IPR010610">
    <property type="entry name" value="EryCIII-like_C"/>
</dbReference>
<organism evidence="5 6">
    <name type="scientific">Streptomyces cellulosae</name>
    <dbReference type="NCBI Taxonomy" id="1968"/>
    <lineage>
        <taxon>Bacteria</taxon>
        <taxon>Bacillati</taxon>
        <taxon>Actinomycetota</taxon>
        <taxon>Actinomycetes</taxon>
        <taxon>Kitasatosporales</taxon>
        <taxon>Streptomycetaceae</taxon>
        <taxon>Streptomyces</taxon>
    </lineage>
</organism>
<feature type="domain" description="Erythromycin biosynthesis protein CIII-like C-terminal" evidence="3">
    <location>
        <begin position="252"/>
        <end position="367"/>
    </location>
</feature>
<dbReference type="PANTHER" id="PTHR48050">
    <property type="entry name" value="STEROL 3-BETA-GLUCOSYLTRANSFERASE"/>
    <property type="match status" value="1"/>
</dbReference>
<dbReference type="PANTHER" id="PTHR48050:SF13">
    <property type="entry name" value="STEROL 3-BETA-GLUCOSYLTRANSFERASE UGT80A2"/>
    <property type="match status" value="1"/>
</dbReference>
<comment type="caution">
    <text evidence="5">The sequence shown here is derived from an EMBL/GenBank/DDBJ whole genome shotgun (WGS) entry which is preliminary data.</text>
</comment>
<gene>
    <name evidence="5" type="ORF">ACIA8P_24690</name>
</gene>
<evidence type="ECO:0000259" key="3">
    <source>
        <dbReference type="Pfam" id="PF06722"/>
    </source>
</evidence>
<sequence length="375" mass="39427">MKALFTSFPAYGHLLPMLPLARAAAAAGDEVVVVASAELHGTADGLAMRALGPSLPEILAENDRRTGKDVLGYRSDSSSLLAETVALFTTTYADMAFDELCDIATEERPDVIVAEMWDYLAPMVARRLGIPWVTFVHSPATAVDAALEGGMVSALEQRELTMPTRSATVQLWPEWLESEPNAAHQEGTLAIGATAYTTSAVADIPAFDGDRPVVLVTLGTVVDDVALLNTAVRAVLDAGADALVTTGFTLGREDVEGDSDRVRAVPFAPIGQLLDRVQAVVAAGGSGTTLAALSRGLPLAFVPRMANQPLVASLVAGFGAGVVCDDTTKLTATVETLLHEPELRTQARAASDLLDRRPTPDAVWSALRERVSLSG</sequence>
<protein>
    <submittedName>
        <fullName evidence="5">Glycosyltransferase</fullName>
    </submittedName>
</protein>
<evidence type="ECO:0000256" key="2">
    <source>
        <dbReference type="ARBA" id="ARBA00022679"/>
    </source>
</evidence>
<keyword evidence="2" id="KW-0808">Transferase</keyword>
<evidence type="ECO:0000259" key="4">
    <source>
        <dbReference type="Pfam" id="PF13579"/>
    </source>
</evidence>
<evidence type="ECO:0000313" key="5">
    <source>
        <dbReference type="EMBL" id="MFI5677827.1"/>
    </source>
</evidence>
<dbReference type="InterPro" id="IPR028098">
    <property type="entry name" value="Glyco_trans_4-like_N"/>
</dbReference>
<name>A0ABW7Y645_STRCE</name>
<keyword evidence="6" id="KW-1185">Reference proteome</keyword>
<evidence type="ECO:0000313" key="6">
    <source>
        <dbReference type="Proteomes" id="UP001612415"/>
    </source>
</evidence>
<evidence type="ECO:0000256" key="1">
    <source>
        <dbReference type="ARBA" id="ARBA00022676"/>
    </source>
</evidence>
<dbReference type="InterPro" id="IPR050426">
    <property type="entry name" value="Glycosyltransferase_28"/>
</dbReference>